<evidence type="ECO:0000313" key="6">
    <source>
        <dbReference type="EMBL" id="SAL05475.1"/>
    </source>
</evidence>
<feature type="domain" description="HTH lysR-type" evidence="5">
    <location>
        <begin position="4"/>
        <end position="61"/>
    </location>
</feature>
<dbReference type="Gene3D" id="1.10.10.10">
    <property type="entry name" value="Winged helix-like DNA-binding domain superfamily/Winged helix DNA-binding domain"/>
    <property type="match status" value="1"/>
</dbReference>
<dbReference type="SUPFAM" id="SSF53850">
    <property type="entry name" value="Periplasmic binding protein-like II"/>
    <property type="match status" value="1"/>
</dbReference>
<keyword evidence="4" id="KW-0804">Transcription</keyword>
<dbReference type="InterPro" id="IPR036388">
    <property type="entry name" value="WH-like_DNA-bd_sf"/>
</dbReference>
<dbReference type="PRINTS" id="PR00039">
    <property type="entry name" value="HTHLYSR"/>
</dbReference>
<accession>A0A158EF26</accession>
<reference evidence="6" key="1">
    <citation type="submission" date="2016-01" db="EMBL/GenBank/DDBJ databases">
        <authorList>
            <person name="Peeters C."/>
        </authorList>
    </citation>
    <scope>NUCLEOTIDE SEQUENCE</scope>
    <source>
        <strain evidence="6">LMG 29321</strain>
    </source>
</reference>
<dbReference type="Pfam" id="PF00126">
    <property type="entry name" value="HTH_1"/>
    <property type="match status" value="1"/>
</dbReference>
<dbReference type="InterPro" id="IPR005119">
    <property type="entry name" value="LysR_subst-bd"/>
</dbReference>
<evidence type="ECO:0000256" key="2">
    <source>
        <dbReference type="ARBA" id="ARBA00023015"/>
    </source>
</evidence>
<evidence type="ECO:0000256" key="1">
    <source>
        <dbReference type="ARBA" id="ARBA00009437"/>
    </source>
</evidence>
<dbReference type="FunFam" id="1.10.10.10:FF:000038">
    <property type="entry name" value="Glycine cleavage system transcriptional activator"/>
    <property type="match status" value="1"/>
</dbReference>
<dbReference type="PANTHER" id="PTHR30537">
    <property type="entry name" value="HTH-TYPE TRANSCRIPTIONAL REGULATOR"/>
    <property type="match status" value="1"/>
</dbReference>
<name>A0A158EF26_9BURK</name>
<dbReference type="InterPro" id="IPR058163">
    <property type="entry name" value="LysR-type_TF_proteobact-type"/>
</dbReference>
<evidence type="ECO:0000259" key="5">
    <source>
        <dbReference type="PROSITE" id="PS50931"/>
    </source>
</evidence>
<evidence type="ECO:0000256" key="4">
    <source>
        <dbReference type="ARBA" id="ARBA00023163"/>
    </source>
</evidence>
<dbReference type="CDD" id="cd08432">
    <property type="entry name" value="PBP2_GcdR_TrpI_HvrB_AmpR_like"/>
    <property type="match status" value="1"/>
</dbReference>
<dbReference type="SUPFAM" id="SSF46785">
    <property type="entry name" value="Winged helix' DNA-binding domain"/>
    <property type="match status" value="1"/>
</dbReference>
<dbReference type="GO" id="GO:0043565">
    <property type="term" value="F:sequence-specific DNA binding"/>
    <property type="evidence" value="ECO:0007669"/>
    <property type="project" value="TreeGrafter"/>
</dbReference>
<comment type="caution">
    <text evidence="6">The sequence shown here is derived from an EMBL/GenBank/DDBJ whole genome shotgun (WGS) entry which is preliminary data.</text>
</comment>
<dbReference type="InterPro" id="IPR000847">
    <property type="entry name" value="LysR_HTH_N"/>
</dbReference>
<dbReference type="PROSITE" id="PS50931">
    <property type="entry name" value="HTH_LYSR"/>
    <property type="match status" value="1"/>
</dbReference>
<comment type="similarity">
    <text evidence="1">Belongs to the LysR transcriptional regulatory family.</text>
</comment>
<evidence type="ECO:0000313" key="7">
    <source>
        <dbReference type="Proteomes" id="UP000071859"/>
    </source>
</evidence>
<organism evidence="6 7">
    <name type="scientific">Caballeronia calidae</name>
    <dbReference type="NCBI Taxonomy" id="1777139"/>
    <lineage>
        <taxon>Bacteria</taxon>
        <taxon>Pseudomonadati</taxon>
        <taxon>Pseudomonadota</taxon>
        <taxon>Betaproteobacteria</taxon>
        <taxon>Burkholderiales</taxon>
        <taxon>Burkholderiaceae</taxon>
        <taxon>Caballeronia</taxon>
    </lineage>
</organism>
<gene>
    <name evidence="6" type="ORF">AWB78_07518</name>
</gene>
<dbReference type="RefSeq" id="WP_074173623.1">
    <property type="nucleotide sequence ID" value="NZ_FCOX02000082.1"/>
</dbReference>
<keyword evidence="3" id="KW-0238">DNA-binding</keyword>
<dbReference type="InterPro" id="IPR036390">
    <property type="entry name" value="WH_DNA-bd_sf"/>
</dbReference>
<dbReference type="Pfam" id="PF03466">
    <property type="entry name" value="LysR_substrate"/>
    <property type="match status" value="1"/>
</dbReference>
<dbReference type="AlphaFoldDB" id="A0A158EF26"/>
<dbReference type="GO" id="GO:0006351">
    <property type="term" value="P:DNA-templated transcription"/>
    <property type="evidence" value="ECO:0007669"/>
    <property type="project" value="TreeGrafter"/>
</dbReference>
<dbReference type="GO" id="GO:0003700">
    <property type="term" value="F:DNA-binding transcription factor activity"/>
    <property type="evidence" value="ECO:0007669"/>
    <property type="project" value="InterPro"/>
</dbReference>
<dbReference type="PANTHER" id="PTHR30537:SF74">
    <property type="entry name" value="HTH-TYPE TRANSCRIPTIONAL REGULATOR TRPI"/>
    <property type="match status" value="1"/>
</dbReference>
<dbReference type="OrthoDB" id="5526340at2"/>
<keyword evidence="2" id="KW-0805">Transcription regulation</keyword>
<protein>
    <submittedName>
        <fullName evidence="6">Transcriptional regulator</fullName>
    </submittedName>
</protein>
<keyword evidence="7" id="KW-1185">Reference proteome</keyword>
<sequence>MRLPPLTALRAFDAAARFASFTLAAEDLCVTTGAVSRQIRLLEAHLGVELFTRHHRKVILTSAGERYAASVARIFAELAEAGDALGRDIQQTLVRIDCVPTLSMYWLTPRLSRYRAEHPDTRIDITTSIGPVDPAGSFDLAIRRDTRHFSGLASEPFMTEWCVPLCNRQFADEHDLTSPEKLLRAPTLHIRAREDLWPTWTKRYGLPASAPLKRTTLDHTFAALQAAEDGLGSVVMPLLFARKQLGSGRLFAPFPDMRAESGRYYVLMRPGVGEREVLAVKAWLLDEGSRSRND</sequence>
<dbReference type="EMBL" id="FCOX02000082">
    <property type="protein sequence ID" value="SAL05475.1"/>
    <property type="molecule type" value="Genomic_DNA"/>
</dbReference>
<proteinExistence type="inferred from homology"/>
<dbReference type="Proteomes" id="UP000071859">
    <property type="component" value="Unassembled WGS sequence"/>
</dbReference>
<dbReference type="Gene3D" id="3.40.190.10">
    <property type="entry name" value="Periplasmic binding protein-like II"/>
    <property type="match status" value="2"/>
</dbReference>
<evidence type="ECO:0000256" key="3">
    <source>
        <dbReference type="ARBA" id="ARBA00023125"/>
    </source>
</evidence>